<dbReference type="CDD" id="cd22160">
    <property type="entry name" value="F-box_AtFBL13-like"/>
    <property type="match status" value="1"/>
</dbReference>
<dbReference type="Pfam" id="PF23622">
    <property type="entry name" value="LRR_At1g61320_AtMIF1"/>
    <property type="match status" value="1"/>
</dbReference>
<evidence type="ECO:0000313" key="3">
    <source>
        <dbReference type="Proteomes" id="UP001372338"/>
    </source>
</evidence>
<keyword evidence="3" id="KW-1185">Reference proteome</keyword>
<dbReference type="AlphaFoldDB" id="A0AAN9IJA7"/>
<dbReference type="PANTHER" id="PTHR31900">
    <property type="entry name" value="F-BOX/RNI SUPERFAMILY PROTEIN-RELATED"/>
    <property type="match status" value="1"/>
</dbReference>
<dbReference type="InterPro" id="IPR001810">
    <property type="entry name" value="F-box_dom"/>
</dbReference>
<protein>
    <recommendedName>
        <fullName evidence="1">FBD domain-containing protein</fullName>
    </recommendedName>
</protein>
<dbReference type="InterPro" id="IPR036047">
    <property type="entry name" value="F-box-like_dom_sf"/>
</dbReference>
<comment type="caution">
    <text evidence="2">The sequence shown here is derived from an EMBL/GenBank/DDBJ whole genome shotgun (WGS) entry which is preliminary data.</text>
</comment>
<evidence type="ECO:0000259" key="1">
    <source>
        <dbReference type="SMART" id="SM00579"/>
    </source>
</evidence>
<proteinExistence type="predicted"/>
<evidence type="ECO:0000313" key="2">
    <source>
        <dbReference type="EMBL" id="KAK7280974.1"/>
    </source>
</evidence>
<dbReference type="SUPFAM" id="SSF81383">
    <property type="entry name" value="F-box domain"/>
    <property type="match status" value="1"/>
</dbReference>
<organism evidence="2 3">
    <name type="scientific">Crotalaria pallida</name>
    <name type="common">Smooth rattlebox</name>
    <name type="synonym">Crotalaria striata</name>
    <dbReference type="NCBI Taxonomy" id="3830"/>
    <lineage>
        <taxon>Eukaryota</taxon>
        <taxon>Viridiplantae</taxon>
        <taxon>Streptophyta</taxon>
        <taxon>Embryophyta</taxon>
        <taxon>Tracheophyta</taxon>
        <taxon>Spermatophyta</taxon>
        <taxon>Magnoliopsida</taxon>
        <taxon>eudicotyledons</taxon>
        <taxon>Gunneridae</taxon>
        <taxon>Pentapetalae</taxon>
        <taxon>rosids</taxon>
        <taxon>fabids</taxon>
        <taxon>Fabales</taxon>
        <taxon>Fabaceae</taxon>
        <taxon>Papilionoideae</taxon>
        <taxon>50 kb inversion clade</taxon>
        <taxon>genistoids sensu lato</taxon>
        <taxon>core genistoids</taxon>
        <taxon>Crotalarieae</taxon>
        <taxon>Crotalaria</taxon>
    </lineage>
</organism>
<dbReference type="Pfam" id="PF00646">
    <property type="entry name" value="F-box"/>
    <property type="match status" value="1"/>
</dbReference>
<dbReference type="PANTHER" id="PTHR31900:SF32">
    <property type="entry name" value="F-BOX_RNI_FBD-LIKE DOMAIN PROTEIN"/>
    <property type="match status" value="1"/>
</dbReference>
<dbReference type="EMBL" id="JAYWIO010000002">
    <property type="protein sequence ID" value="KAK7280974.1"/>
    <property type="molecule type" value="Genomic_DNA"/>
</dbReference>
<accession>A0AAN9IJA7</accession>
<gene>
    <name evidence="2" type="ORF">RIF29_08583</name>
</gene>
<dbReference type="InterPro" id="IPR006566">
    <property type="entry name" value="FBD"/>
</dbReference>
<sequence length="500" mass="58317">MSLEVIVAHHRIAIHACSCFPYHPLFLFLYLRCGQDTTMEIFASNKKQRIIFHDEPDIISNVPDCIIGHILSYLPTKDAVRTIILSKTWESKWTHITNLNIDDVLISERTRENRERFINFVNRVFQNLSSKRIHTFTLNLSRLFTRKENPCYFLPEWINSALELEVQNLCVEYITNKRYNLSISLLPSTSLVHLDLNVYCNIILSSSNYFRNLKVLKLCKIRFVGDHLSNQEDMVLNFPVLELLYVKDCSWLNVKNIIIEAPVLEKMTLLFEIEYNIEPWSPTFKVLSIRLHTFCYSGNLVGDIILSNPLSIVQAWINVTRSVKACKFLQQFREVNFLKLSSSTIQGLCRDKDYASTLPMFQSLIHLELELSSSFLYEKILLNLLSKSPILKNLEILFDKHESDKNLLTSKNLPHCFLSSLKDVTIRAYYWCANNLSLTKYILENTEVLEKLILKVPLTKKRQVKKELQIPNVSNSTILQVEKMTQNELASCLYYFHYPL</sequence>
<dbReference type="Proteomes" id="UP001372338">
    <property type="component" value="Unassembled WGS sequence"/>
</dbReference>
<feature type="domain" description="FBD" evidence="1">
    <location>
        <begin position="415"/>
        <end position="482"/>
    </location>
</feature>
<dbReference type="InterPro" id="IPR055357">
    <property type="entry name" value="LRR_At1g61320_AtMIF1"/>
</dbReference>
<dbReference type="InterPro" id="IPR050232">
    <property type="entry name" value="FBL13/AtMIF1-like"/>
</dbReference>
<name>A0AAN9IJA7_CROPI</name>
<dbReference type="InterPro" id="IPR053781">
    <property type="entry name" value="F-box_AtFBL13-like"/>
</dbReference>
<dbReference type="SMART" id="SM00579">
    <property type="entry name" value="FBD"/>
    <property type="match status" value="1"/>
</dbReference>
<reference evidence="2 3" key="1">
    <citation type="submission" date="2024-01" db="EMBL/GenBank/DDBJ databases">
        <title>The genomes of 5 underutilized Papilionoideae crops provide insights into root nodulation and disease resistanc.</title>
        <authorList>
            <person name="Yuan L."/>
        </authorList>
    </citation>
    <scope>NUCLEOTIDE SEQUENCE [LARGE SCALE GENOMIC DNA]</scope>
    <source>
        <strain evidence="2">ZHUSHIDOU_FW_LH</strain>
        <tissue evidence="2">Leaf</tissue>
    </source>
</reference>